<sequence length="331" mass="36166">MKLWLPGLALFAVCFGAQAENYRIVQSPTQKLDIWIDDIADNSPKSWCARELPLRIVANGDKKVTVLDSFMPRLGALLENQCGTLTLVRWKLTDAQNNTLAQGTASKAKDWAPVVTPAAATTTTPPAANSTSGLQLPEGRPEDNSPVANRTPWQEFTLQDGCHLRTFWQGDSSSPALFIPAKDDGKCEKGGWLNGRSDVSQISNGIERKTTMTFVHGFPVSGLSDSADADRLLITTVNNERMVASEGSLGQSWMILPYVPSLSGWQANGTVAVEVSRELVNDQARLQARLDEVRKVWAPWFAPGTTLNILLIDSLRPQLRDPAVGTYKAVH</sequence>
<comment type="caution">
    <text evidence="3">The sequence shown here is derived from an EMBL/GenBank/DDBJ whole genome shotgun (WGS) entry which is preliminary data.</text>
</comment>
<dbReference type="Proteomes" id="UP000867740">
    <property type="component" value="Unassembled WGS sequence"/>
</dbReference>
<gene>
    <name evidence="3" type="ORF">I8531_001174</name>
</gene>
<organism evidence="3 4">
    <name type="scientific">Kluyvera intermedia</name>
    <name type="common">Enterobacter intermedius</name>
    <dbReference type="NCBI Taxonomy" id="61648"/>
    <lineage>
        <taxon>Bacteria</taxon>
        <taxon>Pseudomonadati</taxon>
        <taxon>Pseudomonadota</taxon>
        <taxon>Gammaproteobacteria</taxon>
        <taxon>Enterobacterales</taxon>
        <taxon>Enterobacteriaceae</taxon>
        <taxon>Kluyvera</taxon>
    </lineage>
</organism>
<protein>
    <recommendedName>
        <fullName evidence="5">Type VI secretion system-associated protein</fullName>
    </recommendedName>
</protein>
<reference evidence="3" key="1">
    <citation type="journal article" date="2018" name="Genome Biol.">
        <title>SKESA: strategic k-mer extension for scrupulous assemblies.</title>
        <authorList>
            <person name="Souvorov A."/>
            <person name="Agarwala R."/>
            <person name="Lipman D.J."/>
        </authorList>
    </citation>
    <scope>NUCLEOTIDE SEQUENCE</scope>
    <source>
        <strain evidence="3">CAVp300</strain>
    </source>
</reference>
<dbReference type="RefSeq" id="WP_047370822.1">
    <property type="nucleotide sequence ID" value="NZ_CABMNU010000005.1"/>
</dbReference>
<evidence type="ECO:0000313" key="4">
    <source>
        <dbReference type="Proteomes" id="UP000867740"/>
    </source>
</evidence>
<feature type="compositionally biased region" description="Low complexity" evidence="1">
    <location>
        <begin position="118"/>
        <end position="128"/>
    </location>
</feature>
<accession>A0A9P3T8U8</accession>
<keyword evidence="2" id="KW-0732">Signal</keyword>
<evidence type="ECO:0000256" key="1">
    <source>
        <dbReference type="SAM" id="MobiDB-lite"/>
    </source>
</evidence>
<dbReference type="EMBL" id="DACSUM010000006">
    <property type="protein sequence ID" value="HAT3580905.1"/>
    <property type="molecule type" value="Genomic_DNA"/>
</dbReference>
<reference evidence="3" key="2">
    <citation type="submission" date="2020-10" db="EMBL/GenBank/DDBJ databases">
        <authorList>
            <consortium name="NCBI Pathogen Detection Project"/>
        </authorList>
    </citation>
    <scope>NUCLEOTIDE SEQUENCE</scope>
    <source>
        <strain evidence="3">CAVp300</strain>
    </source>
</reference>
<evidence type="ECO:0000313" key="3">
    <source>
        <dbReference type="EMBL" id="HAT3580905.1"/>
    </source>
</evidence>
<proteinExistence type="predicted"/>
<feature type="chain" id="PRO_5040348230" description="Type VI secretion system-associated protein" evidence="2">
    <location>
        <begin position="20"/>
        <end position="331"/>
    </location>
</feature>
<feature type="region of interest" description="Disordered" evidence="1">
    <location>
        <begin position="118"/>
        <end position="148"/>
    </location>
</feature>
<evidence type="ECO:0000256" key="2">
    <source>
        <dbReference type="SAM" id="SignalP"/>
    </source>
</evidence>
<feature type="signal peptide" evidence="2">
    <location>
        <begin position="1"/>
        <end position="19"/>
    </location>
</feature>
<evidence type="ECO:0008006" key="5">
    <source>
        <dbReference type="Google" id="ProtNLM"/>
    </source>
</evidence>
<dbReference type="AlphaFoldDB" id="A0A9P3T8U8"/>
<name>A0A9P3T8U8_KLUIN</name>